<evidence type="ECO:0000256" key="3">
    <source>
        <dbReference type="ARBA" id="ARBA00014754"/>
    </source>
</evidence>
<dbReference type="InterPro" id="IPR017585">
    <property type="entry name" value="SAF_FlgA"/>
</dbReference>
<reference evidence="9" key="1">
    <citation type="submission" date="2016-02" db="EMBL/GenBank/DDBJ databases">
        <authorList>
            <person name="Rodrigo-Torres Lidia"/>
            <person name="Arahal R.David."/>
        </authorList>
    </citation>
    <scope>NUCLEOTIDE SEQUENCE [LARGE SCALE GENOMIC DNA]</scope>
    <source>
        <strain evidence="9">CECT 8713</strain>
    </source>
</reference>
<evidence type="ECO:0000256" key="5">
    <source>
        <dbReference type="ARBA" id="ARBA00022764"/>
    </source>
</evidence>
<accession>A0A128FBC5</accession>
<keyword evidence="8" id="KW-0969">Cilium</keyword>
<feature type="domain" description="SAF" evidence="7">
    <location>
        <begin position="141"/>
        <end position="202"/>
    </location>
</feature>
<evidence type="ECO:0000313" key="8">
    <source>
        <dbReference type="EMBL" id="CZF84117.1"/>
    </source>
</evidence>
<evidence type="ECO:0000256" key="1">
    <source>
        <dbReference type="ARBA" id="ARBA00004418"/>
    </source>
</evidence>
<protein>
    <recommendedName>
        <fullName evidence="3">Flagella basal body P-ring formation protein FlgA</fullName>
    </recommendedName>
</protein>
<name>A0A128FBC5_9GAMM</name>
<dbReference type="CDD" id="cd11614">
    <property type="entry name" value="SAF_CpaB_FlgA_like"/>
    <property type="match status" value="1"/>
</dbReference>
<organism evidence="8 9">
    <name type="scientific">Grimontia marina</name>
    <dbReference type="NCBI Taxonomy" id="646534"/>
    <lineage>
        <taxon>Bacteria</taxon>
        <taxon>Pseudomonadati</taxon>
        <taxon>Pseudomonadota</taxon>
        <taxon>Gammaproteobacteria</taxon>
        <taxon>Vibrionales</taxon>
        <taxon>Vibrionaceae</taxon>
        <taxon>Grimontia</taxon>
    </lineage>
</organism>
<keyword evidence="4" id="KW-0732">Signal</keyword>
<dbReference type="Gene3D" id="2.30.30.760">
    <property type="match status" value="1"/>
</dbReference>
<dbReference type="SMART" id="SM00858">
    <property type="entry name" value="SAF"/>
    <property type="match status" value="1"/>
</dbReference>
<dbReference type="NCBIfam" id="TIGR03170">
    <property type="entry name" value="flgA_cterm"/>
    <property type="match status" value="1"/>
</dbReference>
<dbReference type="RefSeq" id="WP_084387750.1">
    <property type="nucleotide sequence ID" value="NZ_CAWRCI010000027.1"/>
</dbReference>
<dbReference type="AlphaFoldDB" id="A0A128FBC5"/>
<comment type="similarity">
    <text evidence="2">Belongs to the FlgA family.</text>
</comment>
<dbReference type="PANTHER" id="PTHR36307">
    <property type="entry name" value="FLAGELLA BASAL BODY P-RING FORMATION PROTEIN FLGA"/>
    <property type="match status" value="1"/>
</dbReference>
<evidence type="ECO:0000259" key="7">
    <source>
        <dbReference type="SMART" id="SM00858"/>
    </source>
</evidence>
<dbReference type="EMBL" id="FIZY01000027">
    <property type="protein sequence ID" value="CZF84117.1"/>
    <property type="molecule type" value="Genomic_DNA"/>
</dbReference>
<evidence type="ECO:0000256" key="2">
    <source>
        <dbReference type="ARBA" id="ARBA00010474"/>
    </source>
</evidence>
<dbReference type="Pfam" id="PF13144">
    <property type="entry name" value="ChapFlgA"/>
    <property type="match status" value="1"/>
</dbReference>
<dbReference type="InterPro" id="IPR013974">
    <property type="entry name" value="SAF"/>
</dbReference>
<dbReference type="Proteomes" id="UP000073601">
    <property type="component" value="Unassembled WGS sequence"/>
</dbReference>
<dbReference type="GO" id="GO:0042597">
    <property type="term" value="C:periplasmic space"/>
    <property type="evidence" value="ECO:0007669"/>
    <property type="project" value="UniProtKB-SubCell"/>
</dbReference>
<proteinExistence type="inferred from homology"/>
<evidence type="ECO:0000256" key="4">
    <source>
        <dbReference type="ARBA" id="ARBA00022729"/>
    </source>
</evidence>
<keyword evidence="8" id="KW-0966">Cell projection</keyword>
<comment type="subcellular location">
    <subcellularLocation>
        <location evidence="1">Periplasm</location>
    </subcellularLocation>
</comment>
<evidence type="ECO:0000256" key="6">
    <source>
        <dbReference type="ARBA" id="ARBA00025643"/>
    </source>
</evidence>
<dbReference type="GO" id="GO:0044780">
    <property type="term" value="P:bacterial-type flagellum assembly"/>
    <property type="evidence" value="ECO:0007669"/>
    <property type="project" value="InterPro"/>
</dbReference>
<evidence type="ECO:0000313" key="9">
    <source>
        <dbReference type="Proteomes" id="UP000073601"/>
    </source>
</evidence>
<dbReference type="Gene3D" id="3.90.1210.10">
    <property type="entry name" value="Antifreeze-like/N-acetylneuraminic acid synthase C-terminal domain"/>
    <property type="match status" value="1"/>
</dbReference>
<gene>
    <name evidence="8" type="ORF">GMA8713_02962</name>
</gene>
<comment type="function">
    <text evidence="6">Involved in the assembly process of the P-ring formation. It may associate with FlgF on the rod constituting a structure essential for the P-ring assembly or may act as a modulator protein for the P-ring assembly.</text>
</comment>
<dbReference type="InterPro" id="IPR039246">
    <property type="entry name" value="Flagellar_FlgA"/>
</dbReference>
<keyword evidence="9" id="KW-1185">Reference proteome</keyword>
<keyword evidence="8" id="KW-0282">Flagellum</keyword>
<dbReference type="OrthoDB" id="1669037at2"/>
<sequence>MIYKKERKPNFRMSEVSARRGKHQTSLQNVLLVLTLGLVTSPAFAKPETMTLKSVEDAVSKAYEDEINHIAALRNWPKFQFSTDIRVPPSAVHLPRCQSELVIEGRDNQSLPIGNLRRTVSCEDGDRNWRLNVSLKTSLTLPVVVAKHNLRRGETVTPLALSVELRTLTRNDPFFTKISHATDYQTARRIRTGHILNPDKLIAVPLIEKGNEVVVIASKNGFSASTKGVALESGKKGEQIDVQNHSSNKVVRAIVTGLNQVHTQF</sequence>
<keyword evidence="5" id="KW-0574">Periplasm</keyword>
<dbReference type="PANTHER" id="PTHR36307:SF1">
    <property type="entry name" value="FLAGELLA BASAL BODY P-RING FORMATION PROTEIN FLGA"/>
    <property type="match status" value="1"/>
</dbReference>